<feature type="domain" description="Archaeal Type IV pilin N-terminal" evidence="2">
    <location>
        <begin position="18"/>
        <end position="91"/>
    </location>
</feature>
<protein>
    <submittedName>
        <fullName evidence="3">Flagellin domain-containing protein</fullName>
    </submittedName>
</protein>
<dbReference type="STRING" id="1227454.C446_14479"/>
<reference evidence="3 4" key="1">
    <citation type="journal article" date="2014" name="PLoS Genet.">
        <title>Phylogenetically driven sequencing of extremely halophilic archaea reveals strategies for static and dynamic osmo-response.</title>
        <authorList>
            <person name="Becker E.A."/>
            <person name="Seitzer P.M."/>
            <person name="Tritt A."/>
            <person name="Larsen D."/>
            <person name="Krusor M."/>
            <person name="Yao A.I."/>
            <person name="Wu D."/>
            <person name="Madern D."/>
            <person name="Eisen J.A."/>
            <person name="Darling A.E."/>
            <person name="Facciotti M.T."/>
        </authorList>
    </citation>
    <scope>NUCLEOTIDE SEQUENCE [LARGE SCALE GENOMIC DNA]</scope>
    <source>
        <strain evidence="3 4">JCM 10879</strain>
    </source>
</reference>
<feature type="transmembrane region" description="Helical" evidence="1">
    <location>
        <begin position="21"/>
        <end position="48"/>
    </location>
</feature>
<keyword evidence="3" id="KW-0282">Flagellum</keyword>
<proteinExistence type="predicted"/>
<dbReference type="Proteomes" id="UP000011607">
    <property type="component" value="Unassembled WGS sequence"/>
</dbReference>
<keyword evidence="4" id="KW-1185">Reference proteome</keyword>
<gene>
    <name evidence="3" type="ORF">C446_14479</name>
</gene>
<accession>M0LJG1</accession>
<dbReference type="OrthoDB" id="201989at2157"/>
<evidence type="ECO:0000259" key="2">
    <source>
        <dbReference type="Pfam" id="PF07790"/>
    </source>
</evidence>
<dbReference type="EMBL" id="AOMA01000143">
    <property type="protein sequence ID" value="EMA33208.1"/>
    <property type="molecule type" value="Genomic_DNA"/>
</dbReference>
<dbReference type="InterPro" id="IPR013373">
    <property type="entry name" value="Flagellin/pilin_N_arc"/>
</dbReference>
<dbReference type="Pfam" id="PF07790">
    <property type="entry name" value="Pilin_N"/>
    <property type="match status" value="1"/>
</dbReference>
<organism evidence="3 4">
    <name type="scientific">Halobiforma nitratireducens JCM 10879</name>
    <dbReference type="NCBI Taxonomy" id="1227454"/>
    <lineage>
        <taxon>Archaea</taxon>
        <taxon>Methanobacteriati</taxon>
        <taxon>Methanobacteriota</taxon>
        <taxon>Stenosarchaea group</taxon>
        <taxon>Halobacteria</taxon>
        <taxon>Halobacteriales</taxon>
        <taxon>Natrialbaceae</taxon>
        <taxon>Halobiforma</taxon>
    </lineage>
</organism>
<keyword evidence="1" id="KW-0472">Membrane</keyword>
<dbReference type="InterPro" id="IPR012859">
    <property type="entry name" value="Pilin_N_archaeal"/>
</dbReference>
<keyword evidence="1" id="KW-0812">Transmembrane</keyword>
<dbReference type="RefSeq" id="WP_006673794.1">
    <property type="nucleotide sequence ID" value="NZ_AOMA01000143.1"/>
</dbReference>
<dbReference type="eggNOG" id="arCOG02425">
    <property type="taxonomic scope" value="Archaea"/>
</dbReference>
<comment type="caution">
    <text evidence="3">The sequence shown here is derived from an EMBL/GenBank/DDBJ whole genome shotgun (WGS) entry which is preliminary data.</text>
</comment>
<keyword evidence="3" id="KW-0969">Cilium</keyword>
<keyword evidence="3" id="KW-0966">Cell projection</keyword>
<sequence length="167" mass="17049">MEKRLFLALKSGIGREPGISPVVGLLVLIAITVCLAVLLAVGAASWALESPAPTAVVELSVDGDRSQIVLEHVAGDAIDVRQLSLTVAVDGTELAHQPPVPFVGAEGFVGAPGGPFNGESGPYWRTGERASLSVAGTNEPSIESGDTVRVTVAADGRLLAELEATAT</sequence>
<name>M0LJG1_9EURY</name>
<evidence type="ECO:0000313" key="3">
    <source>
        <dbReference type="EMBL" id="EMA33208.1"/>
    </source>
</evidence>
<dbReference type="AlphaFoldDB" id="M0LJG1"/>
<dbReference type="NCBIfam" id="TIGR02537">
    <property type="entry name" value="arch_flag_Nterm"/>
    <property type="match status" value="1"/>
</dbReference>
<keyword evidence="1" id="KW-1133">Transmembrane helix</keyword>
<evidence type="ECO:0000313" key="4">
    <source>
        <dbReference type="Proteomes" id="UP000011607"/>
    </source>
</evidence>
<evidence type="ECO:0000256" key="1">
    <source>
        <dbReference type="SAM" id="Phobius"/>
    </source>
</evidence>